<dbReference type="PROSITE" id="PS51257">
    <property type="entry name" value="PROKAR_LIPOPROTEIN"/>
    <property type="match status" value="1"/>
</dbReference>
<organism evidence="4 5">
    <name type="scientific">Comamonas squillarum</name>
    <dbReference type="NCBI Taxonomy" id="2977320"/>
    <lineage>
        <taxon>Bacteria</taxon>
        <taxon>Pseudomonadati</taxon>
        <taxon>Pseudomonadota</taxon>
        <taxon>Betaproteobacteria</taxon>
        <taxon>Burkholderiales</taxon>
        <taxon>Comamonadaceae</taxon>
        <taxon>Comamonas</taxon>
    </lineage>
</organism>
<evidence type="ECO:0000313" key="4">
    <source>
        <dbReference type="EMBL" id="UXC19919.1"/>
    </source>
</evidence>
<keyword evidence="2" id="KW-0732">Signal</keyword>
<protein>
    <recommendedName>
        <fullName evidence="3">DUF7933 domain-containing protein</fullName>
    </recommendedName>
</protein>
<feature type="chain" id="PRO_5047037069" description="DUF7933 domain-containing protein" evidence="2">
    <location>
        <begin position="27"/>
        <end position="896"/>
    </location>
</feature>
<reference evidence="4" key="1">
    <citation type="submission" date="2022-09" db="EMBL/GenBank/DDBJ databases">
        <title>Bacterial diversity in gut of crayfish and pufferfish.</title>
        <authorList>
            <person name="Huang Y."/>
        </authorList>
    </citation>
    <scope>NUCLEOTIDE SEQUENCE</scope>
    <source>
        <strain evidence="4">PR12</strain>
    </source>
</reference>
<evidence type="ECO:0000256" key="2">
    <source>
        <dbReference type="SAM" id="SignalP"/>
    </source>
</evidence>
<feature type="transmembrane region" description="Helical" evidence="1">
    <location>
        <begin position="849"/>
        <end position="869"/>
    </location>
</feature>
<feature type="signal peptide" evidence="2">
    <location>
        <begin position="1"/>
        <end position="26"/>
    </location>
</feature>
<dbReference type="Pfam" id="PF25564">
    <property type="entry name" value="DUF7933"/>
    <property type="match status" value="1"/>
</dbReference>
<evidence type="ECO:0000259" key="3">
    <source>
        <dbReference type="Pfam" id="PF25564"/>
    </source>
</evidence>
<proteinExistence type="predicted"/>
<keyword evidence="1" id="KW-1133">Transmembrane helix</keyword>
<dbReference type="RefSeq" id="WP_260719776.1">
    <property type="nucleotide sequence ID" value="NZ_CP104377.1"/>
</dbReference>
<gene>
    <name evidence="4" type="ORF">N4T19_07400</name>
</gene>
<dbReference type="Proteomes" id="UP001058290">
    <property type="component" value="Chromosome"/>
</dbReference>
<name>A0ABY6A529_9BURK</name>
<accession>A0ABY6A529</accession>
<feature type="domain" description="DUF7933" evidence="3">
    <location>
        <begin position="273"/>
        <end position="379"/>
    </location>
</feature>
<dbReference type="EMBL" id="CP104377">
    <property type="protein sequence ID" value="UXC19919.1"/>
    <property type="molecule type" value="Genomic_DNA"/>
</dbReference>
<dbReference type="InterPro" id="IPR057693">
    <property type="entry name" value="DUF7933"/>
</dbReference>
<sequence>MKNHIKFIISPLFMSIGCICNLPAVAAPGVPADPLVVWSEDFQNLSTPTLMSDVTDLLGYAGLNPVNQAYTADPPWTSPSKMCNGILAAYNQNPNSTVGIAACTGHKGSWNFSQQLSQALGILRGQDINTTSRNNYAVTAFTTGDPGSDLIILRTEGNIPLVASKRFLLTSIDAAALNCQSGRPLLRFSFVDQDGIEENISPDAVDVCANGSRVPVSALESNLAGTAVAGILNSPAAFKFAGRSVGYIIRNAQGSGNGNDFAFDNPKILDATPQLDNAFDPPLVAMGNSTNIVFTITNTSDLLAKEGWGFTDTLSPGLTVSGVPITTCPTASTDVLAPIGANSISITSSLSNGMASCTITVPVMASTAGIYQNNENNISLHEFINPPLPNTSNHLEVTPAADMQASSSLPANVIAGQTVAGTIACLNAGPSAADSATCDISGLPAGATTSCTPAVPTATPLTVSGAISCDVSFVAPATGSITATITAGSATADPLTSNNAVSYNAVITPAADMQASSLLPANVTAGQTVTGTIACLNAGPSAADSATCDISGLPAGATTSCTPAVPTATPLTASSAISCDVSFVAPATGSMTATITAGSATADPLPANNAVSYNAVITPAADMQASSLLPANVTAGQTVAGTIACLNAGPSAADSATCGISGLPAGATTSCTPAVPTATPLTVSGAISCDVSFVAPATGSMTATITAGSATADPLTSNNAVSYNAVITPAADMQASSSLPANVTAGQTVAGIMTCLNAGPSAADSATCGISGLPAGATTSCTPTVPTATPLPASSAISCNVSFVAPATGSMTATITAGSSTPDPESANNAISYEASINTQPIIKRVPALNHWMIFTLSFILGVAILVGFRKKNEVLNTKSKHIVALGKLCKLPVGK</sequence>
<keyword evidence="1" id="KW-0812">Transmembrane</keyword>
<evidence type="ECO:0000313" key="5">
    <source>
        <dbReference type="Proteomes" id="UP001058290"/>
    </source>
</evidence>
<keyword evidence="1" id="KW-0472">Membrane</keyword>
<keyword evidence="5" id="KW-1185">Reference proteome</keyword>
<evidence type="ECO:0000256" key="1">
    <source>
        <dbReference type="SAM" id="Phobius"/>
    </source>
</evidence>